<evidence type="ECO:0000313" key="1">
    <source>
        <dbReference type="EMBL" id="KAK9042958.1"/>
    </source>
</evidence>
<dbReference type="Proteomes" id="UP001396334">
    <property type="component" value="Unassembled WGS sequence"/>
</dbReference>
<name>A0ABR2TZP5_9ROSI</name>
<proteinExistence type="predicted"/>
<comment type="caution">
    <text evidence="1">The sequence shown here is derived from an EMBL/GenBank/DDBJ whole genome shotgun (WGS) entry which is preliminary data.</text>
</comment>
<evidence type="ECO:0000313" key="2">
    <source>
        <dbReference type="Proteomes" id="UP001396334"/>
    </source>
</evidence>
<sequence length="103" mass="11601">MKHRYREVGGRVIVRKFSENLNSDIETVDFGGGGAISERKAGVRVKKGRNKDKEKGSSFLQQSVIQTELFEIRRHLNDKFDRLFVVVGNPSHDLSTSKAPTAQ</sequence>
<dbReference type="EMBL" id="JBBPBN010000003">
    <property type="protein sequence ID" value="KAK9042958.1"/>
    <property type="molecule type" value="Genomic_DNA"/>
</dbReference>
<reference evidence="1 2" key="1">
    <citation type="journal article" date="2024" name="G3 (Bethesda)">
        <title>Genome assembly of Hibiscus sabdariffa L. provides insights into metabolisms of medicinal natural products.</title>
        <authorList>
            <person name="Kim T."/>
        </authorList>
    </citation>
    <scope>NUCLEOTIDE SEQUENCE [LARGE SCALE GENOMIC DNA]</scope>
    <source>
        <strain evidence="1">TK-2024</strain>
        <tissue evidence="1">Old leaves</tissue>
    </source>
</reference>
<organism evidence="1 2">
    <name type="scientific">Hibiscus sabdariffa</name>
    <name type="common">roselle</name>
    <dbReference type="NCBI Taxonomy" id="183260"/>
    <lineage>
        <taxon>Eukaryota</taxon>
        <taxon>Viridiplantae</taxon>
        <taxon>Streptophyta</taxon>
        <taxon>Embryophyta</taxon>
        <taxon>Tracheophyta</taxon>
        <taxon>Spermatophyta</taxon>
        <taxon>Magnoliopsida</taxon>
        <taxon>eudicotyledons</taxon>
        <taxon>Gunneridae</taxon>
        <taxon>Pentapetalae</taxon>
        <taxon>rosids</taxon>
        <taxon>malvids</taxon>
        <taxon>Malvales</taxon>
        <taxon>Malvaceae</taxon>
        <taxon>Malvoideae</taxon>
        <taxon>Hibiscus</taxon>
    </lineage>
</organism>
<keyword evidence="2" id="KW-1185">Reference proteome</keyword>
<gene>
    <name evidence="1" type="ORF">V6N11_071311</name>
</gene>
<protein>
    <submittedName>
        <fullName evidence="1">Uncharacterized protein</fullName>
    </submittedName>
</protein>
<accession>A0ABR2TZP5</accession>